<evidence type="ECO:0000313" key="1">
    <source>
        <dbReference type="EMBL" id="KAI8670493.1"/>
    </source>
</evidence>
<sequence>MDPLTSLSLTCAIVQLVDFSTKLIKGTAEIYGSATGATLEDSILKVHTRRLKDLTSDLKHGTSSPSGPLEKNLQELVGECRKLSDQLLTYLEKTAAKDGSLVASATAAWNSLRYKAAKKDLQSQLDSCQDQLTLYLNALMRSEIKERLESLAQSQQLNAQRFASLERLMGKLREGVHVTSLDGDIKSQLGELLGLSGRTYDSMRKRRILQSLSFETMHWRIDEVHSAHIGTFDWILCDGSFVEWLSHGRGVFHIAGKPGSGKSTLMRFLCYDPRTEERLEQWAAGSHVVRANYFFWRHGESDLQRNLEGLFRGLLHDSLSQCPDLIPNVLPELWEASKSWAMPWLSDSGLKLQKNQIRHAFYKMINKRDLYRDRRFCFFIDGLDEYKETTREDYGDLVKLLFEWVDLAPHDVKMCVSSRELTIFETARFNLDPKLKLRLHQLTKKDIETLVRDRLSELFPSIEEGEKSLDLSSLTQAVIARADGVFLWVTLVLKSLREGWADGDTLPLLLEKVNSTPPELDDLFRELLMSVAGANKQRAYLMMAIALRLKDVSWNMSTLFCFFVTEFYTPGFANEKEDLLLDQSDNDERIATARRRIMAYSKGLLEVTEHPVRVFVEPPVNVVFETTGEVLSEHTGKVTFAHRSVCDFLKQGNIRNLIQEKVDSSDIHKAICLSYLAELRALKPFHCHPSPLLSICKADWRDGMTPYLLDRIDEEISQMQGNSRPEASSLATLDDFWPIIDLQENREQESSEILTCEAGREGFLEYVKWKMNRHPSPIDSDEEAVRLFVTCMLSWLDSGDQGTLSILEFMLDSRLPPNAPGEGWTIWLVVLMALIDYNLNLSARSPVRCSQLIDIFLLRGAETRISFNCEKEEDMRLRRRRGRHFRRGSRGGYRVVLCVGKERICYKVWQPL</sequence>
<protein>
    <submittedName>
        <fullName evidence="1">NACHT domain-containing protein</fullName>
    </submittedName>
</protein>
<accession>A0ACC0QYG5</accession>
<proteinExistence type="predicted"/>
<comment type="caution">
    <text evidence="1">The sequence shown here is derived from an EMBL/GenBank/DDBJ whole genome shotgun (WGS) entry which is preliminary data.</text>
</comment>
<reference evidence="1" key="1">
    <citation type="submission" date="2022-06" db="EMBL/GenBank/DDBJ databases">
        <title>Fusarium solani species complex genomes reveal bases of compartmentalisation and animal pathogenesis.</title>
        <authorList>
            <person name="Tsai I.J."/>
        </authorList>
    </citation>
    <scope>NUCLEOTIDE SEQUENCE</scope>
    <source>
        <strain evidence="1">Fu6.1</strain>
    </source>
</reference>
<organism evidence="1 2">
    <name type="scientific">Fusarium keratoplasticum</name>
    <dbReference type="NCBI Taxonomy" id="1328300"/>
    <lineage>
        <taxon>Eukaryota</taxon>
        <taxon>Fungi</taxon>
        <taxon>Dikarya</taxon>
        <taxon>Ascomycota</taxon>
        <taxon>Pezizomycotina</taxon>
        <taxon>Sordariomycetes</taxon>
        <taxon>Hypocreomycetidae</taxon>
        <taxon>Hypocreales</taxon>
        <taxon>Nectriaceae</taxon>
        <taxon>Fusarium</taxon>
        <taxon>Fusarium solani species complex</taxon>
    </lineage>
</organism>
<name>A0ACC0QYG5_9HYPO</name>
<gene>
    <name evidence="1" type="ORF">NCS57_00520700</name>
</gene>
<dbReference type="Proteomes" id="UP001065298">
    <property type="component" value="Chromosome 4"/>
</dbReference>
<evidence type="ECO:0000313" key="2">
    <source>
        <dbReference type="Proteomes" id="UP001065298"/>
    </source>
</evidence>
<keyword evidence="2" id="KW-1185">Reference proteome</keyword>
<dbReference type="EMBL" id="CM046506">
    <property type="protein sequence ID" value="KAI8670493.1"/>
    <property type="molecule type" value="Genomic_DNA"/>
</dbReference>